<comment type="caution">
    <text evidence="1">The sequence shown here is derived from an EMBL/GenBank/DDBJ whole genome shotgun (WGS) entry which is preliminary data.</text>
</comment>
<protein>
    <submittedName>
        <fullName evidence="1">Uncharacterized protein</fullName>
    </submittedName>
</protein>
<name>A0A940YHQ8_9BURK</name>
<dbReference type="EMBL" id="JAGQDD010000034">
    <property type="protein sequence ID" value="MBQ0933611.1"/>
    <property type="molecule type" value="Genomic_DNA"/>
</dbReference>
<dbReference type="RefSeq" id="WP_210857275.1">
    <property type="nucleotide sequence ID" value="NZ_JAGQDD010000034.1"/>
</dbReference>
<proteinExistence type="predicted"/>
<evidence type="ECO:0000313" key="1">
    <source>
        <dbReference type="EMBL" id="MBQ0933611.1"/>
    </source>
</evidence>
<reference evidence="1 2" key="1">
    <citation type="submission" date="2021-04" db="EMBL/GenBank/DDBJ databases">
        <title>The genome sequence of Ideonella sp. 3Y2.</title>
        <authorList>
            <person name="Liu Y."/>
        </authorList>
    </citation>
    <scope>NUCLEOTIDE SEQUENCE [LARGE SCALE GENOMIC DNA]</scope>
    <source>
        <strain evidence="1 2">3Y2</strain>
    </source>
</reference>
<gene>
    <name evidence="1" type="ORF">KAK03_24330</name>
</gene>
<accession>A0A940YHQ8</accession>
<sequence length="254" mass="28861">MATKTLKTVPKISVKIWRPILDKLEAKIESACLRRDAYLAKVLEVELDWLDQEVSIPNSQASYDYVLERLDRLDRKLVSLALPQELTTRLNDICSRKRIVRDAFFNRVFLLLAAAPGVVDTLLFGDVGKEWRTEVWSENKHDGPFFQNGFYPLEPMIDPFWAVRCGLEMYAADAGLEDYIEPTTGASIRVHRSITGEVMPADSLYTTIFEQKVGENDLIGLSCYLPDWRIPGHGAEKEHHAKLDELLGDLKALP</sequence>
<keyword evidence="2" id="KW-1185">Reference proteome</keyword>
<organism evidence="1 2">
    <name type="scientific">Ideonella alba</name>
    <dbReference type="NCBI Taxonomy" id="2824118"/>
    <lineage>
        <taxon>Bacteria</taxon>
        <taxon>Pseudomonadati</taxon>
        <taxon>Pseudomonadota</taxon>
        <taxon>Betaproteobacteria</taxon>
        <taxon>Burkholderiales</taxon>
        <taxon>Sphaerotilaceae</taxon>
        <taxon>Ideonella</taxon>
    </lineage>
</organism>
<dbReference type="Proteomes" id="UP000676246">
    <property type="component" value="Unassembled WGS sequence"/>
</dbReference>
<evidence type="ECO:0000313" key="2">
    <source>
        <dbReference type="Proteomes" id="UP000676246"/>
    </source>
</evidence>
<dbReference type="AlphaFoldDB" id="A0A940YHQ8"/>